<dbReference type="KEGG" id="dda:Dd703_2395"/>
<dbReference type="InterPro" id="IPR000326">
    <property type="entry name" value="PAP2/HPO"/>
</dbReference>
<organism evidence="2 3">
    <name type="scientific">Musicola paradisiaca (strain Ech703)</name>
    <name type="common">Dickeya paradisiaca</name>
    <name type="synonym">Dickeya dadantii</name>
    <dbReference type="NCBI Taxonomy" id="579405"/>
    <lineage>
        <taxon>Bacteria</taxon>
        <taxon>Pseudomonadati</taxon>
        <taxon>Pseudomonadota</taxon>
        <taxon>Gammaproteobacteria</taxon>
        <taxon>Enterobacterales</taxon>
        <taxon>Pectobacteriaceae</taxon>
        <taxon>Musicola</taxon>
    </lineage>
</organism>
<feature type="domain" description="Phosphatidic acid phosphatase type 2/haloperoxidase" evidence="1">
    <location>
        <begin position="216"/>
        <end position="335"/>
    </location>
</feature>
<dbReference type="InterPro" id="IPR001011">
    <property type="entry name" value="Acid_Pase_classA_bac"/>
</dbReference>
<keyword evidence="3" id="KW-1185">Reference proteome</keyword>
<dbReference type="GO" id="GO:0030288">
    <property type="term" value="C:outer membrane-bounded periplasmic space"/>
    <property type="evidence" value="ECO:0007669"/>
    <property type="project" value="InterPro"/>
</dbReference>
<reference evidence="2" key="1">
    <citation type="submission" date="2009-06" db="EMBL/GenBank/DDBJ databases">
        <title>Complete sequence of Dickeya dadantii Ech703.</title>
        <authorList>
            <consortium name="US DOE Joint Genome Institute"/>
            <person name="Lucas S."/>
            <person name="Copeland A."/>
            <person name="Lapidus A."/>
            <person name="Glavina del Rio T."/>
            <person name="Dalin E."/>
            <person name="Tice H."/>
            <person name="Bruce D."/>
            <person name="Goodwin L."/>
            <person name="Pitluck S."/>
            <person name="Chertkov O."/>
            <person name="Brettin T."/>
            <person name="Detter J.C."/>
            <person name="Han C."/>
            <person name="Larimer F."/>
            <person name="Land M."/>
            <person name="Hauser L."/>
            <person name="Kyrpides N."/>
            <person name="Mikhailova N."/>
            <person name="Balakrishnan V."/>
            <person name="Glasner J."/>
            <person name="Perna N.T."/>
        </authorList>
    </citation>
    <scope>NUCLEOTIDE SEQUENCE [LARGE SCALE GENOMIC DNA]</scope>
    <source>
        <strain evidence="2">Ech703</strain>
    </source>
</reference>
<dbReference type="Gene3D" id="1.20.144.10">
    <property type="entry name" value="Phosphatidic acid phosphatase type 2/haloperoxidase"/>
    <property type="match status" value="1"/>
</dbReference>
<dbReference type="SMART" id="SM00014">
    <property type="entry name" value="acidPPc"/>
    <property type="match status" value="1"/>
</dbReference>
<protein>
    <submittedName>
        <fullName evidence="2">Phosphoesterase PA-phosphatase related</fullName>
    </submittedName>
</protein>
<evidence type="ECO:0000313" key="3">
    <source>
        <dbReference type="Proteomes" id="UP000002734"/>
    </source>
</evidence>
<dbReference type="CDD" id="cd03397">
    <property type="entry name" value="PAP2_acid_phosphatase"/>
    <property type="match status" value="1"/>
</dbReference>
<dbReference type="SUPFAM" id="SSF48317">
    <property type="entry name" value="Acid phosphatase/Vanadium-dependent haloperoxidase"/>
    <property type="match status" value="1"/>
</dbReference>
<dbReference type="GO" id="GO:0003993">
    <property type="term" value="F:acid phosphatase activity"/>
    <property type="evidence" value="ECO:0007669"/>
    <property type="project" value="InterPro"/>
</dbReference>
<evidence type="ECO:0000259" key="1">
    <source>
        <dbReference type="SMART" id="SM00014"/>
    </source>
</evidence>
<dbReference type="Pfam" id="PF01569">
    <property type="entry name" value="PAP2"/>
    <property type="match status" value="1"/>
</dbReference>
<evidence type="ECO:0000313" key="2">
    <source>
        <dbReference type="EMBL" id="ACS86177.1"/>
    </source>
</evidence>
<dbReference type="AlphaFoldDB" id="C6C8L1"/>
<proteinExistence type="predicted"/>
<dbReference type="STRING" id="579405.Dd703_2395"/>
<accession>C6C8L1</accession>
<dbReference type="Proteomes" id="UP000002734">
    <property type="component" value="Chromosome"/>
</dbReference>
<dbReference type="eggNOG" id="COG0671">
    <property type="taxonomic scope" value="Bacteria"/>
</dbReference>
<dbReference type="EMBL" id="CP001654">
    <property type="protein sequence ID" value="ACS86177.1"/>
    <property type="molecule type" value="Genomic_DNA"/>
</dbReference>
<dbReference type="HOGENOM" id="CLU_016419_0_0_6"/>
<gene>
    <name evidence="2" type="ordered locus">Dd703_2395</name>
</gene>
<name>C6C8L1_MUSP7</name>
<sequence>MHAGGRRLALLLSEKFTELSSFPISLMQFPVHDNKKDIPMRYTSLFMAVTCALTAVQVQAAATSDSQIPQVRLLQTTTEASNSAPVIEMQQRVQQLLQQALQGTAPKLTHAVMEKAPDQDAPQGDMKWLKATGYKFNAKEDQQASVKLLEGFKTLPEAVLKQNLATVERINLEATLPLRQKALIDAENTRYLYALAEALGPRLGKAFLEVYQKGEIGKAAALIKATNVSTSAAKNAYNYLRPFKQPGNSIHLVPDTAVVGDGYRYTASGGSFPSGHTNGGYNDALLLAQMLPERFVPLIDRAATYGYSRLVLGVHFPLDVMGGRMTAQRSVAKFLNDPKYRVLFAEAKSQLRAALEKACGVSLAECAKPQGKNDPYTDPAMRTFYTYTMTYHLPQAKVKAQPVSVPAGAEVLLEGPLPNLSAAQRRALMAKTALADGYPLSNGGGESNFWQRLNLHDAVALAGKH</sequence>
<dbReference type="InterPro" id="IPR036938">
    <property type="entry name" value="PAP2/HPO_sf"/>
</dbReference>